<dbReference type="EC" id="3.6.3.-" evidence="14"/>
<name>F8E2A3_CORRG</name>
<proteinExistence type="inferred from homology"/>
<dbReference type="Gene3D" id="1.20.1560.10">
    <property type="entry name" value="ABC transporter type 1, transmembrane domain"/>
    <property type="match status" value="1"/>
</dbReference>
<protein>
    <submittedName>
        <fullName evidence="14">ABC transport system ATP-binding/permease protein</fullName>
        <ecNumber evidence="14">3.6.3.-</ecNumber>
    </submittedName>
</protein>
<keyword evidence="14" id="KW-0378">Hydrolase</keyword>
<dbReference type="InterPro" id="IPR003593">
    <property type="entry name" value="AAA+_ATPase"/>
</dbReference>
<dbReference type="SMART" id="SM00382">
    <property type="entry name" value="AAA"/>
    <property type="match status" value="1"/>
</dbReference>
<reference evidence="14 15" key="1">
    <citation type="journal article" date="2012" name="BMC Genomics">
        <title>Complete genome sequence, lifestyle, and multi-drug resistance of the human pathogen Corynebacterium resistens DSM 45100 isolated from blood samples of a leukemia patient.</title>
        <authorList>
            <person name="Schroder J."/>
            <person name="Maus I."/>
            <person name="Meyer K."/>
            <person name="Wordemann S."/>
            <person name="Blom J."/>
            <person name="Jaenicke S."/>
            <person name="Schneider J."/>
            <person name="Trost E."/>
            <person name="Tauch A."/>
        </authorList>
    </citation>
    <scope>NUCLEOTIDE SEQUENCE [LARGE SCALE GENOMIC DNA]</scope>
    <source>
        <strain evidence="15">DSM 45100 / JCM 12819 / CCUG 50093 / GTC 2026 / SICGH 158</strain>
    </source>
</reference>
<dbReference type="GO" id="GO:0016887">
    <property type="term" value="F:ATP hydrolysis activity"/>
    <property type="evidence" value="ECO:0007669"/>
    <property type="project" value="InterPro"/>
</dbReference>
<evidence type="ECO:0000256" key="3">
    <source>
        <dbReference type="ARBA" id="ARBA00022475"/>
    </source>
</evidence>
<dbReference type="FunFam" id="3.40.50.300:FF:000221">
    <property type="entry name" value="Multidrug ABC transporter ATP-binding protein"/>
    <property type="match status" value="1"/>
</dbReference>
<dbReference type="EMBL" id="CP002857">
    <property type="protein sequence ID" value="AEI10221.1"/>
    <property type="molecule type" value="Genomic_DNA"/>
</dbReference>
<dbReference type="InterPro" id="IPR003439">
    <property type="entry name" value="ABC_transporter-like_ATP-bd"/>
</dbReference>
<dbReference type="Pfam" id="PF00005">
    <property type="entry name" value="ABC_tran"/>
    <property type="match status" value="1"/>
</dbReference>
<keyword evidence="8 11" id="KW-1133">Transmembrane helix</keyword>
<dbReference type="InterPro" id="IPR039421">
    <property type="entry name" value="Type_1_exporter"/>
</dbReference>
<dbReference type="GO" id="GO:0015421">
    <property type="term" value="F:ABC-type oligopeptide transporter activity"/>
    <property type="evidence" value="ECO:0007669"/>
    <property type="project" value="TreeGrafter"/>
</dbReference>
<dbReference type="eggNOG" id="COG1132">
    <property type="taxonomic scope" value="Bacteria"/>
</dbReference>
<dbReference type="HOGENOM" id="CLU_000604_84_3_11"/>
<evidence type="ECO:0000259" key="13">
    <source>
        <dbReference type="PROSITE" id="PS50929"/>
    </source>
</evidence>
<dbReference type="SUPFAM" id="SSF90123">
    <property type="entry name" value="ABC transporter transmembrane region"/>
    <property type="match status" value="1"/>
</dbReference>
<evidence type="ECO:0000256" key="7">
    <source>
        <dbReference type="ARBA" id="ARBA00022840"/>
    </source>
</evidence>
<dbReference type="PANTHER" id="PTHR43394:SF1">
    <property type="entry name" value="ATP-BINDING CASSETTE SUB-FAMILY B MEMBER 10, MITOCHONDRIAL"/>
    <property type="match status" value="1"/>
</dbReference>
<dbReference type="CDD" id="cd18551">
    <property type="entry name" value="ABC_6TM_LmrA_like"/>
    <property type="match status" value="1"/>
</dbReference>
<dbReference type="SUPFAM" id="SSF52540">
    <property type="entry name" value="P-loop containing nucleoside triphosphate hydrolases"/>
    <property type="match status" value="1"/>
</dbReference>
<dbReference type="InterPro" id="IPR017871">
    <property type="entry name" value="ABC_transporter-like_CS"/>
</dbReference>
<dbReference type="InterPro" id="IPR027417">
    <property type="entry name" value="P-loop_NTPase"/>
</dbReference>
<evidence type="ECO:0000256" key="6">
    <source>
        <dbReference type="ARBA" id="ARBA00022741"/>
    </source>
</evidence>
<keyword evidence="5 11" id="KW-0812">Transmembrane</keyword>
<dbReference type="GO" id="GO:0005524">
    <property type="term" value="F:ATP binding"/>
    <property type="evidence" value="ECO:0007669"/>
    <property type="project" value="UniProtKB-KW"/>
</dbReference>
<keyword evidence="15" id="KW-1185">Reference proteome</keyword>
<evidence type="ECO:0000256" key="11">
    <source>
        <dbReference type="SAM" id="Phobius"/>
    </source>
</evidence>
<keyword evidence="9 11" id="KW-0472">Membrane</keyword>
<dbReference type="STRING" id="662755.CRES_1868"/>
<feature type="transmembrane region" description="Helical" evidence="11">
    <location>
        <begin position="37"/>
        <end position="56"/>
    </location>
</feature>
<organism evidence="14 15">
    <name type="scientific">Corynebacterium resistens (strain DSM 45100 / JCM 12819 / GTC 2026 / SICGH 158)</name>
    <dbReference type="NCBI Taxonomy" id="662755"/>
    <lineage>
        <taxon>Bacteria</taxon>
        <taxon>Bacillati</taxon>
        <taxon>Actinomycetota</taxon>
        <taxon>Actinomycetes</taxon>
        <taxon>Mycobacteriales</taxon>
        <taxon>Corynebacteriaceae</taxon>
        <taxon>Corynebacterium</taxon>
    </lineage>
</organism>
<evidence type="ECO:0000256" key="8">
    <source>
        <dbReference type="ARBA" id="ARBA00022989"/>
    </source>
</evidence>
<dbReference type="GO" id="GO:0005886">
    <property type="term" value="C:plasma membrane"/>
    <property type="evidence" value="ECO:0007669"/>
    <property type="project" value="UniProtKB-SubCell"/>
</dbReference>
<evidence type="ECO:0000256" key="1">
    <source>
        <dbReference type="ARBA" id="ARBA00004429"/>
    </source>
</evidence>
<dbReference type="PROSITE" id="PS00211">
    <property type="entry name" value="ABC_TRANSPORTER_1"/>
    <property type="match status" value="1"/>
</dbReference>
<evidence type="ECO:0000313" key="14">
    <source>
        <dbReference type="EMBL" id="AEI10221.1"/>
    </source>
</evidence>
<evidence type="ECO:0000313" key="15">
    <source>
        <dbReference type="Proteomes" id="UP000000492"/>
    </source>
</evidence>
<evidence type="ECO:0000256" key="4">
    <source>
        <dbReference type="ARBA" id="ARBA00022519"/>
    </source>
</evidence>
<dbReference type="Gene3D" id="3.40.50.300">
    <property type="entry name" value="P-loop containing nucleotide triphosphate hydrolases"/>
    <property type="match status" value="1"/>
</dbReference>
<evidence type="ECO:0000256" key="5">
    <source>
        <dbReference type="ARBA" id="ARBA00022692"/>
    </source>
</evidence>
<dbReference type="InterPro" id="IPR011527">
    <property type="entry name" value="ABC1_TM_dom"/>
</dbReference>
<evidence type="ECO:0000256" key="2">
    <source>
        <dbReference type="ARBA" id="ARBA00022448"/>
    </source>
</evidence>
<comment type="subcellular location">
    <subcellularLocation>
        <location evidence="1">Cell inner membrane</location>
        <topology evidence="1">Multi-pass membrane protein</topology>
    </subcellularLocation>
</comment>
<keyword evidence="6" id="KW-0547">Nucleotide-binding</keyword>
<dbReference type="Proteomes" id="UP000000492">
    <property type="component" value="Chromosome"/>
</dbReference>
<feature type="transmembrane region" description="Helical" evidence="11">
    <location>
        <begin position="76"/>
        <end position="96"/>
    </location>
</feature>
<comment type="similarity">
    <text evidence="10">Belongs to the ABC transporter superfamily. Siderophore-Fe(3+) uptake transporter (SIUT) (TC 3.A.1.21) family.</text>
</comment>
<dbReference type="AlphaFoldDB" id="F8E2A3"/>
<dbReference type="PANTHER" id="PTHR43394">
    <property type="entry name" value="ATP-DEPENDENT PERMEASE MDL1, MITOCHONDRIAL"/>
    <property type="match status" value="1"/>
</dbReference>
<keyword evidence="7 14" id="KW-0067">ATP-binding</keyword>
<dbReference type="PROSITE" id="PS50893">
    <property type="entry name" value="ABC_TRANSPORTER_2"/>
    <property type="match status" value="1"/>
</dbReference>
<accession>F8E2A3</accession>
<feature type="domain" description="ABC transporter" evidence="12">
    <location>
        <begin position="348"/>
        <end position="583"/>
    </location>
</feature>
<feature type="transmembrane region" description="Helical" evidence="11">
    <location>
        <begin position="174"/>
        <end position="195"/>
    </location>
</feature>
<keyword evidence="2" id="KW-0813">Transport</keyword>
<feature type="domain" description="ABC transmembrane type-1" evidence="13">
    <location>
        <begin position="40"/>
        <end position="318"/>
    </location>
</feature>
<feature type="transmembrane region" description="Helical" evidence="11">
    <location>
        <begin position="292"/>
        <end position="316"/>
    </location>
</feature>
<sequence>MLAEQDPVNCNILAPMSSTSSQKAFRTLLLMLGKHKLDLFVGLVLSILGSIVQLTQPLVVNKMLQQIGSTSITPKVALLVVLLFIGAIAGGLKTYVLTRTAERSVYVTRQQLIARLLRLPISSFNTLRTGDLVSRLGSDTTLIRAAFTGGLVDSMASIFAVVGAVVFMAVLDPILLLVVIVVLSVTVGIVIVASARIQLFTKRLQTAVGDLGADMERSLVAVRTLRALNAENEVERELVGQADRAWRQGNKVARFEGMLDPLVFVALQLCFLFVLGVGGVRVAAGNMQLGELLAFIMYLFTLAMPIGLLFGAITTIRSAMGAVERVNEVLALDVEVNSGPDISPASELEFRNVCFAYDQEEPTPTVKSLTFTIQPGSKVAIVGPSGSGKSTTLALIQRFYDPNDGQILLGGQNISEYSRTSLRRIVGFLEQEASILAGTVRENLKLGAREATDVQCWEVLRKVGLEEKFQHIKGLDTKLGERGISLSGGQRQRLALARTLLLDTPILLMDEPTSAVDSYNEKLILSTISEQCHGRTIVMVAHRLSTVIDADQILVMNQGSIVSSGTHSELMDNCPLYRDLAKRQSLA</sequence>
<evidence type="ECO:0000259" key="12">
    <source>
        <dbReference type="PROSITE" id="PS50893"/>
    </source>
</evidence>
<dbReference type="Pfam" id="PF00664">
    <property type="entry name" value="ABC_membrane"/>
    <property type="match status" value="1"/>
</dbReference>
<keyword evidence="3" id="KW-1003">Cell membrane</keyword>
<dbReference type="KEGG" id="crd:CRES_1868"/>
<gene>
    <name evidence="14" type="ordered locus">CRES_1868</name>
</gene>
<keyword evidence="4" id="KW-0997">Cell inner membrane</keyword>
<dbReference type="PROSITE" id="PS50929">
    <property type="entry name" value="ABC_TM1F"/>
    <property type="match status" value="1"/>
</dbReference>
<feature type="transmembrane region" description="Helical" evidence="11">
    <location>
        <begin position="145"/>
        <end position="168"/>
    </location>
</feature>
<feature type="transmembrane region" description="Helical" evidence="11">
    <location>
        <begin position="261"/>
        <end position="280"/>
    </location>
</feature>
<evidence type="ECO:0000256" key="10">
    <source>
        <dbReference type="ARBA" id="ARBA00023455"/>
    </source>
</evidence>
<evidence type="ECO:0000256" key="9">
    <source>
        <dbReference type="ARBA" id="ARBA00023136"/>
    </source>
</evidence>
<dbReference type="InterPro" id="IPR036640">
    <property type="entry name" value="ABC1_TM_sf"/>
</dbReference>